<evidence type="ECO:0000256" key="5">
    <source>
        <dbReference type="SAM" id="SignalP"/>
    </source>
</evidence>
<keyword evidence="4" id="KW-0472">Membrane</keyword>
<evidence type="ECO:0000256" key="4">
    <source>
        <dbReference type="ARBA" id="ARBA00023136"/>
    </source>
</evidence>
<feature type="signal peptide" evidence="5">
    <location>
        <begin position="1"/>
        <end position="30"/>
    </location>
</feature>
<reference evidence="6 7" key="1">
    <citation type="journal article" date="2020" name="Nat. Food">
        <title>A phased Vanilla planifolia genome enables genetic improvement of flavour and production.</title>
        <authorList>
            <person name="Hasing T."/>
            <person name="Tang H."/>
            <person name="Brym M."/>
            <person name="Khazi F."/>
            <person name="Huang T."/>
            <person name="Chambers A.H."/>
        </authorList>
    </citation>
    <scope>NUCLEOTIDE SEQUENCE [LARGE SCALE GENOMIC DNA]</scope>
    <source>
        <tissue evidence="6">Leaf</tissue>
    </source>
</reference>
<dbReference type="InterPro" id="IPR001611">
    <property type="entry name" value="Leu-rich_rpt"/>
</dbReference>
<accession>A0A835Q6E6</accession>
<evidence type="ECO:0000256" key="3">
    <source>
        <dbReference type="ARBA" id="ARBA00022737"/>
    </source>
</evidence>
<evidence type="ECO:0000256" key="1">
    <source>
        <dbReference type="ARBA" id="ARBA00004370"/>
    </source>
</evidence>
<evidence type="ECO:0000313" key="6">
    <source>
        <dbReference type="EMBL" id="KAG0465060.1"/>
    </source>
</evidence>
<dbReference type="PANTHER" id="PTHR48010:SF58">
    <property type="entry name" value="RECEPTOR PROTEIN KINASE-LIKE PROTEIN ZAR1"/>
    <property type="match status" value="1"/>
</dbReference>
<dbReference type="PRINTS" id="PR00019">
    <property type="entry name" value="LEURICHRPT"/>
</dbReference>
<dbReference type="PANTHER" id="PTHR48010">
    <property type="entry name" value="OS05G0588300 PROTEIN"/>
    <property type="match status" value="1"/>
</dbReference>
<evidence type="ECO:0000313" key="7">
    <source>
        <dbReference type="Proteomes" id="UP000639772"/>
    </source>
</evidence>
<dbReference type="InterPro" id="IPR050994">
    <property type="entry name" value="At_inactive_RLKs"/>
</dbReference>
<sequence>MPPPLSKALLQTTSFLLFLCCLSIDEEAAALLQWKKTLAAPRRRWCHGNHPTPTTAWYGSSATQAPKVIGLSLRSVDLQGPLPSNFEALGALETLVITSANITGPIPKAIGGYQELTFLDLSNNQIFGEIPVELFRLTKLESLDLSSNSLEGSIPPDVGNLSRLSVTLLYDNYHRRDPKVASRKLKATSFSRRREPKPQRNVAAGDWELQQSCNARPCRNWDLWHSSVYNWIVEENRDSCHLHIALGGFDSR</sequence>
<organism evidence="6 7">
    <name type="scientific">Vanilla planifolia</name>
    <name type="common">Vanilla</name>
    <dbReference type="NCBI Taxonomy" id="51239"/>
    <lineage>
        <taxon>Eukaryota</taxon>
        <taxon>Viridiplantae</taxon>
        <taxon>Streptophyta</taxon>
        <taxon>Embryophyta</taxon>
        <taxon>Tracheophyta</taxon>
        <taxon>Spermatophyta</taxon>
        <taxon>Magnoliopsida</taxon>
        <taxon>Liliopsida</taxon>
        <taxon>Asparagales</taxon>
        <taxon>Orchidaceae</taxon>
        <taxon>Vanilloideae</taxon>
        <taxon>Vanilleae</taxon>
        <taxon>Vanilla</taxon>
    </lineage>
</organism>
<comment type="subcellular location">
    <subcellularLocation>
        <location evidence="1">Membrane</location>
    </subcellularLocation>
</comment>
<dbReference type="EMBL" id="JADCNM010000010">
    <property type="protein sequence ID" value="KAG0465060.1"/>
    <property type="molecule type" value="Genomic_DNA"/>
</dbReference>
<dbReference type="InterPro" id="IPR032675">
    <property type="entry name" value="LRR_dom_sf"/>
</dbReference>
<name>A0A835Q6E6_VANPL</name>
<dbReference type="GO" id="GO:0016020">
    <property type="term" value="C:membrane"/>
    <property type="evidence" value="ECO:0007669"/>
    <property type="project" value="UniProtKB-SubCell"/>
</dbReference>
<dbReference type="Proteomes" id="UP000639772">
    <property type="component" value="Chromosome 10"/>
</dbReference>
<dbReference type="FunFam" id="3.80.10.10:FF:000400">
    <property type="entry name" value="Nuclear pore complex protein NUP107"/>
    <property type="match status" value="1"/>
</dbReference>
<keyword evidence="3" id="KW-0677">Repeat</keyword>
<protein>
    <submittedName>
        <fullName evidence="6">Uncharacterized protein</fullName>
    </submittedName>
</protein>
<keyword evidence="2 5" id="KW-0732">Signal</keyword>
<dbReference type="AlphaFoldDB" id="A0A835Q6E6"/>
<comment type="caution">
    <text evidence="6">The sequence shown here is derived from an EMBL/GenBank/DDBJ whole genome shotgun (WGS) entry which is preliminary data.</text>
</comment>
<dbReference type="Gene3D" id="3.80.10.10">
    <property type="entry name" value="Ribonuclease Inhibitor"/>
    <property type="match status" value="1"/>
</dbReference>
<gene>
    <name evidence="6" type="ORF">HPP92_019224</name>
</gene>
<dbReference type="OrthoDB" id="1040804at2759"/>
<dbReference type="Pfam" id="PF00560">
    <property type="entry name" value="LRR_1"/>
    <property type="match status" value="2"/>
</dbReference>
<dbReference type="SUPFAM" id="SSF52058">
    <property type="entry name" value="L domain-like"/>
    <property type="match status" value="1"/>
</dbReference>
<feature type="chain" id="PRO_5032386718" evidence="5">
    <location>
        <begin position="31"/>
        <end position="252"/>
    </location>
</feature>
<evidence type="ECO:0000256" key="2">
    <source>
        <dbReference type="ARBA" id="ARBA00022729"/>
    </source>
</evidence>
<proteinExistence type="predicted"/>